<dbReference type="GO" id="GO:0016020">
    <property type="term" value="C:membrane"/>
    <property type="evidence" value="ECO:0007669"/>
    <property type="project" value="UniProtKB-SubCell"/>
</dbReference>
<evidence type="ECO:0000313" key="9">
    <source>
        <dbReference type="EMBL" id="KAF5406180.1"/>
    </source>
</evidence>
<dbReference type="OrthoDB" id="588261at2759"/>
<evidence type="ECO:0000256" key="4">
    <source>
        <dbReference type="ARBA" id="ARBA00022723"/>
    </source>
</evidence>
<evidence type="ECO:0000256" key="6">
    <source>
        <dbReference type="ARBA" id="ARBA00023004"/>
    </source>
</evidence>
<dbReference type="GO" id="GO:0009055">
    <property type="term" value="F:electron transfer activity"/>
    <property type="evidence" value="ECO:0007669"/>
    <property type="project" value="InterPro"/>
</dbReference>
<dbReference type="InterPro" id="IPR034804">
    <property type="entry name" value="SQR/QFR_C/D"/>
</dbReference>
<evidence type="ECO:0000256" key="2">
    <source>
        <dbReference type="ARBA" id="ARBA00022617"/>
    </source>
</evidence>
<reference evidence="9" key="1">
    <citation type="submission" date="2019-05" db="EMBL/GenBank/DDBJ databases">
        <title>Annotation for the trematode Paragonimus heterotremus.</title>
        <authorList>
            <person name="Choi Y.-J."/>
        </authorList>
    </citation>
    <scope>NUCLEOTIDE SEQUENCE</scope>
    <source>
        <strain evidence="9">LC</strain>
    </source>
</reference>
<name>A0A8J4WVC4_9TREM</name>
<dbReference type="InterPro" id="IPR014314">
    <property type="entry name" value="Succ_DH_cytb556"/>
</dbReference>
<dbReference type="SUPFAM" id="SSF81343">
    <property type="entry name" value="Fumarate reductase respiratory complex transmembrane subunits"/>
    <property type="match status" value="1"/>
</dbReference>
<feature type="transmembrane region" description="Helical" evidence="8">
    <location>
        <begin position="101"/>
        <end position="120"/>
    </location>
</feature>
<keyword evidence="4" id="KW-0479">Metal-binding</keyword>
<accession>A0A8J4WVC4</accession>
<dbReference type="Pfam" id="PF01127">
    <property type="entry name" value="Sdh_cyt"/>
    <property type="match status" value="1"/>
</dbReference>
<dbReference type="Proteomes" id="UP000748531">
    <property type="component" value="Unassembled WGS sequence"/>
</dbReference>
<dbReference type="AlphaFoldDB" id="A0A8J4WVC4"/>
<keyword evidence="3 8" id="KW-0812">Transmembrane</keyword>
<evidence type="ECO:0000256" key="3">
    <source>
        <dbReference type="ARBA" id="ARBA00022692"/>
    </source>
</evidence>
<dbReference type="InterPro" id="IPR000701">
    <property type="entry name" value="SuccDH_FuR_B_TM-su"/>
</dbReference>
<keyword evidence="10" id="KW-1185">Reference proteome</keyword>
<organism evidence="9 10">
    <name type="scientific">Paragonimus heterotremus</name>
    <dbReference type="NCBI Taxonomy" id="100268"/>
    <lineage>
        <taxon>Eukaryota</taxon>
        <taxon>Metazoa</taxon>
        <taxon>Spiralia</taxon>
        <taxon>Lophotrochozoa</taxon>
        <taxon>Platyhelminthes</taxon>
        <taxon>Trematoda</taxon>
        <taxon>Digenea</taxon>
        <taxon>Plagiorchiida</taxon>
        <taxon>Troglotremata</taxon>
        <taxon>Troglotrematidae</taxon>
        <taxon>Paragonimus</taxon>
    </lineage>
</organism>
<dbReference type="GO" id="GO:0006121">
    <property type="term" value="P:mitochondrial electron transport, succinate to ubiquinone"/>
    <property type="evidence" value="ECO:0007669"/>
    <property type="project" value="TreeGrafter"/>
</dbReference>
<dbReference type="GO" id="GO:0046872">
    <property type="term" value="F:metal ion binding"/>
    <property type="evidence" value="ECO:0007669"/>
    <property type="project" value="UniProtKB-KW"/>
</dbReference>
<dbReference type="Gene3D" id="1.20.5.540">
    <property type="entry name" value="Single helix bin"/>
    <property type="match status" value="1"/>
</dbReference>
<evidence type="ECO:0000256" key="1">
    <source>
        <dbReference type="ARBA" id="ARBA00004141"/>
    </source>
</evidence>
<comment type="caution">
    <text evidence="9">The sequence shown here is derived from an EMBL/GenBank/DDBJ whole genome shotgun (WGS) entry which is preliminary data.</text>
</comment>
<comment type="subcellular location">
    <subcellularLocation>
        <location evidence="1">Membrane</location>
        <topology evidence="1">Multi-pass membrane protein</topology>
    </subcellularLocation>
</comment>
<evidence type="ECO:0000313" key="10">
    <source>
        <dbReference type="Proteomes" id="UP000748531"/>
    </source>
</evidence>
<evidence type="ECO:0000256" key="7">
    <source>
        <dbReference type="ARBA" id="ARBA00023136"/>
    </source>
</evidence>
<sequence length="197" mass="21889">MSIFVNLMAPGARGGCFSVPRCLYTQLSCSQKGLPRLNATTRTLPNLGTRSISQKVRGQAEKEMQSFWAKNFELKRPWSPHLLIYSPPAVMRFSFLHRATGIAMAFVWTSVGCGAFWFAGHYDAMLDYVRNLHLGSTIITCCKFVLCYPLVYHYLNGMRHLAWDYAIGFPIKTCNTTGAIVTALSLVVAAGLAVLKI</sequence>
<dbReference type="EMBL" id="LUCH01000075">
    <property type="protein sequence ID" value="KAF5406180.1"/>
    <property type="molecule type" value="Genomic_DNA"/>
</dbReference>
<feature type="transmembrane region" description="Helical" evidence="8">
    <location>
        <begin position="132"/>
        <end position="155"/>
    </location>
</feature>
<keyword evidence="2" id="KW-0349">Heme</keyword>
<evidence type="ECO:0000256" key="5">
    <source>
        <dbReference type="ARBA" id="ARBA00022989"/>
    </source>
</evidence>
<keyword evidence="6" id="KW-0408">Iron</keyword>
<dbReference type="Gene3D" id="1.20.1300.10">
    <property type="entry name" value="Fumarate reductase/succinate dehydrogenase, transmembrane subunit"/>
    <property type="match status" value="1"/>
</dbReference>
<dbReference type="PROSITE" id="PS01001">
    <property type="entry name" value="SDH_CYT_2"/>
    <property type="match status" value="1"/>
</dbReference>
<dbReference type="GO" id="GO:0005739">
    <property type="term" value="C:mitochondrion"/>
    <property type="evidence" value="ECO:0007669"/>
    <property type="project" value="GOC"/>
</dbReference>
<dbReference type="CDD" id="cd03499">
    <property type="entry name" value="SQR_TypeC_SdhC"/>
    <property type="match status" value="1"/>
</dbReference>
<dbReference type="PANTHER" id="PTHR10978">
    <property type="entry name" value="SUCCINATE DEHYDROGENASE CYTOCHROME B560 SUBUNIT"/>
    <property type="match status" value="1"/>
</dbReference>
<keyword evidence="5 8" id="KW-1133">Transmembrane helix</keyword>
<gene>
    <name evidence="9" type="ORF">PHET_00296</name>
</gene>
<evidence type="ECO:0000256" key="8">
    <source>
        <dbReference type="SAM" id="Phobius"/>
    </source>
</evidence>
<dbReference type="NCBIfam" id="TIGR02970">
    <property type="entry name" value="succ_dehyd_cytB"/>
    <property type="match status" value="1"/>
</dbReference>
<proteinExistence type="predicted"/>
<dbReference type="GO" id="GO:0006099">
    <property type="term" value="P:tricarboxylic acid cycle"/>
    <property type="evidence" value="ECO:0007669"/>
    <property type="project" value="InterPro"/>
</dbReference>
<protein>
    <submittedName>
        <fullName evidence="9">Succinate dehydrogenase complex subunit C</fullName>
    </submittedName>
</protein>
<dbReference type="PANTHER" id="PTHR10978:SF5">
    <property type="entry name" value="SUCCINATE DEHYDROGENASE CYTOCHROME B560 SUBUNIT, MITOCHONDRIAL"/>
    <property type="match status" value="1"/>
</dbReference>
<keyword evidence="7 8" id="KW-0472">Membrane</keyword>
<dbReference type="InterPro" id="IPR018495">
    <property type="entry name" value="Succ_DH_cyt_bsu_CS"/>
</dbReference>
<feature type="transmembrane region" description="Helical" evidence="8">
    <location>
        <begin position="176"/>
        <end position="195"/>
    </location>
</feature>